<sequence length="41" mass="4207">MTEAGAPANEYRHGMRAMGEAIEGAARFAAGAGRHGDFTGI</sequence>
<gene>
    <name evidence="1" type="ORF">HNR21_000618</name>
</gene>
<protein>
    <submittedName>
        <fullName evidence="1">Uncharacterized protein</fullName>
    </submittedName>
</protein>
<evidence type="ECO:0000313" key="1">
    <source>
        <dbReference type="EMBL" id="MBA9001736.1"/>
    </source>
</evidence>
<reference evidence="1 2" key="1">
    <citation type="submission" date="2020-08" db="EMBL/GenBank/DDBJ databases">
        <title>Sequencing the genomes of 1000 actinobacteria strains.</title>
        <authorList>
            <person name="Klenk H.-P."/>
        </authorList>
    </citation>
    <scope>NUCLEOTIDE SEQUENCE [LARGE SCALE GENOMIC DNA]</scope>
    <source>
        <strain evidence="1 2">DSM 45823</strain>
    </source>
</reference>
<name>A0A7W3MTR6_9ACTN</name>
<dbReference type="Proteomes" id="UP000539313">
    <property type="component" value="Unassembled WGS sequence"/>
</dbReference>
<evidence type="ECO:0000313" key="2">
    <source>
        <dbReference type="Proteomes" id="UP000539313"/>
    </source>
</evidence>
<keyword evidence="2" id="KW-1185">Reference proteome</keyword>
<dbReference type="Gene3D" id="1.10.287.2460">
    <property type="match status" value="1"/>
</dbReference>
<comment type="caution">
    <text evidence="1">The sequence shown here is derived from an EMBL/GenBank/DDBJ whole genome shotgun (WGS) entry which is preliminary data.</text>
</comment>
<organism evidence="1 2">
    <name type="scientific">Thermomonospora cellulosilytica</name>
    <dbReference type="NCBI Taxonomy" id="1411118"/>
    <lineage>
        <taxon>Bacteria</taxon>
        <taxon>Bacillati</taxon>
        <taxon>Actinomycetota</taxon>
        <taxon>Actinomycetes</taxon>
        <taxon>Streptosporangiales</taxon>
        <taxon>Thermomonosporaceae</taxon>
        <taxon>Thermomonospora</taxon>
    </lineage>
</organism>
<dbReference type="EMBL" id="JACJII010000001">
    <property type="protein sequence ID" value="MBA9001736.1"/>
    <property type="molecule type" value="Genomic_DNA"/>
</dbReference>
<proteinExistence type="predicted"/>
<dbReference type="AlphaFoldDB" id="A0A7W3MTR6"/>
<accession>A0A7W3MTR6</accession>
<dbReference type="RefSeq" id="WP_281402021.1">
    <property type="nucleotide sequence ID" value="NZ_JACJII010000001.1"/>
</dbReference>